<comment type="caution">
    <text evidence="4">The sequence shown here is derived from an EMBL/GenBank/DDBJ whole genome shotgun (WGS) entry which is preliminary data.</text>
</comment>
<dbReference type="Pfam" id="PF20956">
    <property type="entry name" value="DUF4931_C"/>
    <property type="match status" value="1"/>
</dbReference>
<dbReference type="PANTHER" id="PTHR11943">
    <property type="entry name" value="GALACTOSE-1-PHOSPHATE URIDYLYLTRANSFERASE"/>
    <property type="match status" value="1"/>
</dbReference>
<evidence type="ECO:0000313" key="5">
    <source>
        <dbReference type="Proteomes" id="UP000027936"/>
    </source>
</evidence>
<evidence type="ECO:0000313" key="4">
    <source>
        <dbReference type="EMBL" id="KEF36045.1"/>
    </source>
</evidence>
<dbReference type="InterPro" id="IPR046322">
    <property type="entry name" value="DUF4931"/>
</dbReference>
<dbReference type="RefSeq" id="WP_035198935.1">
    <property type="nucleotide sequence ID" value="NZ_JJRY01000037.1"/>
</dbReference>
<dbReference type="InterPro" id="IPR001937">
    <property type="entry name" value="GalP_UDPtransf1"/>
</dbReference>
<dbReference type="InterPro" id="IPR049285">
    <property type="entry name" value="DUF4931_C"/>
</dbReference>
<name>A0A072NS66_SCHAZ</name>
<dbReference type="PATRIC" id="fig|1348973.3.peg.4645"/>
<organism evidence="4 5">
    <name type="scientific">Schinkia azotoformans MEV2011</name>
    <dbReference type="NCBI Taxonomy" id="1348973"/>
    <lineage>
        <taxon>Bacteria</taxon>
        <taxon>Bacillati</taxon>
        <taxon>Bacillota</taxon>
        <taxon>Bacilli</taxon>
        <taxon>Bacillales</taxon>
        <taxon>Bacillaceae</taxon>
        <taxon>Calidifontibacillus/Schinkia group</taxon>
        <taxon>Schinkia</taxon>
    </lineage>
</organism>
<dbReference type="PANTHER" id="PTHR11943:SF1">
    <property type="entry name" value="GALACTOSE-1-PHOSPHATE URIDYLYLTRANSFERASE"/>
    <property type="match status" value="1"/>
</dbReference>
<feature type="domain" description="DUF4931" evidence="3">
    <location>
        <begin position="134"/>
        <end position="251"/>
    </location>
</feature>
<dbReference type="AlphaFoldDB" id="A0A072NS66"/>
<dbReference type="GO" id="GO:0005737">
    <property type="term" value="C:cytoplasm"/>
    <property type="evidence" value="ECO:0007669"/>
    <property type="project" value="TreeGrafter"/>
</dbReference>
<accession>A0A072NS66</accession>
<dbReference type="PIRSF" id="PIRSF031505">
    <property type="entry name" value="GalT_short"/>
    <property type="match status" value="1"/>
</dbReference>
<evidence type="ECO:0000259" key="3">
    <source>
        <dbReference type="Pfam" id="PF20956"/>
    </source>
</evidence>
<dbReference type="InterPro" id="IPR036265">
    <property type="entry name" value="HIT-like_sf"/>
</dbReference>
<protein>
    <recommendedName>
        <fullName evidence="1">Galactose-1-phosphate uridylyltransferase</fullName>
    </recommendedName>
</protein>
<dbReference type="Pfam" id="PF16285">
    <property type="entry name" value="DUF4931_N"/>
    <property type="match status" value="1"/>
</dbReference>
<keyword evidence="4" id="KW-0808">Transferase</keyword>
<dbReference type="Gene3D" id="3.30.428.10">
    <property type="entry name" value="HIT-like"/>
    <property type="match status" value="1"/>
</dbReference>
<evidence type="ECO:0000256" key="1">
    <source>
        <dbReference type="ARBA" id="ARBA00016340"/>
    </source>
</evidence>
<dbReference type="GO" id="GO:0033499">
    <property type="term" value="P:galactose catabolic process via UDP-galactose, Leloir pathway"/>
    <property type="evidence" value="ECO:0007669"/>
    <property type="project" value="TreeGrafter"/>
</dbReference>
<dbReference type="SUPFAM" id="SSF54197">
    <property type="entry name" value="HIT-like"/>
    <property type="match status" value="1"/>
</dbReference>
<dbReference type="GO" id="GO:0008108">
    <property type="term" value="F:UDP-glucose:hexose-1-phosphate uridylyltransferase activity"/>
    <property type="evidence" value="ECO:0007669"/>
    <property type="project" value="InterPro"/>
</dbReference>
<proteinExistence type="predicted"/>
<gene>
    <name evidence="4" type="ORF">M670_04774</name>
</gene>
<dbReference type="InterPro" id="IPR012361">
    <property type="entry name" value="GalT_short"/>
</dbReference>
<sequence length="251" mass="29148">MHNHLIFDSSIGSQKPNSLIHSDTTCPFCKRDALTDIFDTDGSIIWLKNKYPTLEKTFQTVIIETDECQSELSEYSKEHLYKVISFGLNHWKEMIKTKKYKSVLFFKNHGPLSGGSLRHPHMQIVGLDHINYLDSLHDDHFIGVPIEIQDGVDFNISKYPRMGFYEFNVIMEAESGLKTFAEDIQIATHYILNHFNRNCNSYNLFFYEYAGKIAVKVIPRFPTSPLYVGYSIPQVSNHTDYVIDKIKKLYF</sequence>
<evidence type="ECO:0000259" key="2">
    <source>
        <dbReference type="Pfam" id="PF16285"/>
    </source>
</evidence>
<reference evidence="4 5" key="1">
    <citation type="submission" date="2014-04" db="EMBL/GenBank/DDBJ databases">
        <title>Draft genome sequence of Bacillus azotoformans MEV2011, a (co-) denitrifying strain unable to grow in the presence of oxygen.</title>
        <authorList>
            <person name="Nielsen M."/>
            <person name="Schreiber L."/>
            <person name="Finster K."/>
            <person name="Schramm A."/>
        </authorList>
    </citation>
    <scope>NUCLEOTIDE SEQUENCE [LARGE SCALE GENOMIC DNA]</scope>
    <source>
        <strain evidence="4 5">MEV2011</strain>
    </source>
</reference>
<dbReference type="Proteomes" id="UP000027936">
    <property type="component" value="Unassembled WGS sequence"/>
</dbReference>
<dbReference type="GO" id="GO:0008270">
    <property type="term" value="F:zinc ion binding"/>
    <property type="evidence" value="ECO:0007669"/>
    <property type="project" value="InterPro"/>
</dbReference>
<feature type="domain" description="DUF4931" evidence="2">
    <location>
        <begin position="7"/>
        <end position="129"/>
    </location>
</feature>
<dbReference type="EMBL" id="JJRY01000037">
    <property type="protein sequence ID" value="KEF36045.1"/>
    <property type="molecule type" value="Genomic_DNA"/>
</dbReference>
<keyword evidence="4" id="KW-0548">Nucleotidyltransferase</keyword>